<dbReference type="InterPro" id="IPR036968">
    <property type="entry name" value="Enolpyruvate_Tfrase_sf"/>
</dbReference>
<dbReference type="FunFam" id="3.65.10.10:FF:000005">
    <property type="entry name" value="3-phosphoshikimate 1-carboxyvinyltransferase"/>
    <property type="match status" value="1"/>
</dbReference>
<feature type="binding site" evidence="9">
    <location>
        <position position="368"/>
    </location>
    <ligand>
        <name>3-phosphoshikimate</name>
        <dbReference type="ChEBI" id="CHEBI:145989"/>
    </ligand>
</feature>
<feature type="binding site" evidence="9">
    <location>
        <position position="440"/>
    </location>
    <ligand>
        <name>phosphoenolpyruvate</name>
        <dbReference type="ChEBI" id="CHEBI:58702"/>
    </ligand>
</feature>
<evidence type="ECO:0000256" key="8">
    <source>
        <dbReference type="ARBA" id="ARBA00044633"/>
    </source>
</evidence>
<dbReference type="HAMAP" id="MF_00210">
    <property type="entry name" value="EPSP_synth"/>
    <property type="match status" value="1"/>
</dbReference>
<dbReference type="InterPro" id="IPR006264">
    <property type="entry name" value="EPSP_synthase"/>
</dbReference>
<feature type="binding site" evidence="9">
    <location>
        <position position="220"/>
    </location>
    <ligand>
        <name>3-phosphoshikimate</name>
        <dbReference type="ChEBI" id="CHEBI:145989"/>
    </ligand>
</feature>
<dbReference type="GO" id="GO:0003866">
    <property type="term" value="F:3-phosphoshikimate 1-carboxyvinyltransferase activity"/>
    <property type="evidence" value="ECO:0007669"/>
    <property type="project" value="UniProtKB-UniRule"/>
</dbReference>
<dbReference type="UniPathway" id="UPA00053">
    <property type="reaction ID" value="UER00089"/>
</dbReference>
<comment type="caution">
    <text evidence="9">Lacks conserved residue(s) required for the propagation of feature annotation.</text>
</comment>
<comment type="subunit">
    <text evidence="9">Monomer.</text>
</comment>
<comment type="subcellular location">
    <subcellularLocation>
        <location evidence="9">Cytoplasm</location>
    </subcellularLocation>
</comment>
<dbReference type="Proteomes" id="UP000005870">
    <property type="component" value="Chromosome"/>
</dbReference>
<feature type="binding site" evidence="9">
    <location>
        <position position="147"/>
    </location>
    <ligand>
        <name>phosphoenolpyruvate</name>
        <dbReference type="ChEBI" id="CHEBI:58702"/>
    </ligand>
</feature>
<dbReference type="NCBIfam" id="TIGR01356">
    <property type="entry name" value="aroA"/>
    <property type="match status" value="1"/>
</dbReference>
<dbReference type="GO" id="GO:0009073">
    <property type="term" value="P:aromatic amino acid family biosynthetic process"/>
    <property type="evidence" value="ECO:0007669"/>
    <property type="project" value="UniProtKB-KW"/>
</dbReference>
<evidence type="ECO:0000256" key="4">
    <source>
        <dbReference type="ARBA" id="ARBA00022490"/>
    </source>
</evidence>
<proteinExistence type="inferred from homology"/>
<comment type="pathway">
    <text evidence="2 9">Metabolic intermediate biosynthesis; chorismate biosynthesis; chorismate from D-erythrose 4-phosphate and phosphoenolpyruvate: step 6/7.</text>
</comment>
<name>G7UVW8_PSEUP</name>
<dbReference type="STRING" id="1045855.DSC_08935"/>
<evidence type="ECO:0000256" key="2">
    <source>
        <dbReference type="ARBA" id="ARBA00004811"/>
    </source>
</evidence>
<dbReference type="EC" id="2.5.1.19" evidence="9"/>
<evidence type="ECO:0000313" key="12">
    <source>
        <dbReference type="Proteomes" id="UP000005870"/>
    </source>
</evidence>
<dbReference type="SUPFAM" id="SSF55205">
    <property type="entry name" value="EPT/RTPC-like"/>
    <property type="match status" value="1"/>
</dbReference>
<comment type="catalytic activity">
    <reaction evidence="8">
        <text>3-phosphoshikimate + phosphoenolpyruvate = 5-O-(1-carboxyvinyl)-3-phosphoshikimate + phosphate</text>
        <dbReference type="Rhea" id="RHEA:21256"/>
        <dbReference type="ChEBI" id="CHEBI:43474"/>
        <dbReference type="ChEBI" id="CHEBI:57701"/>
        <dbReference type="ChEBI" id="CHEBI:58702"/>
        <dbReference type="ChEBI" id="CHEBI:145989"/>
        <dbReference type="EC" id="2.5.1.19"/>
    </reaction>
    <physiologicalReaction direction="left-to-right" evidence="8">
        <dbReference type="Rhea" id="RHEA:21257"/>
    </physiologicalReaction>
</comment>
<dbReference type="eggNOG" id="COG0128">
    <property type="taxonomic scope" value="Bacteria"/>
</dbReference>
<dbReference type="PANTHER" id="PTHR21090:SF5">
    <property type="entry name" value="PENTAFUNCTIONAL AROM POLYPEPTIDE"/>
    <property type="match status" value="1"/>
</dbReference>
<keyword evidence="5 9" id="KW-0028">Amino-acid biosynthesis</keyword>
<keyword evidence="4 9" id="KW-0963">Cytoplasm</keyword>
<dbReference type="GO" id="GO:0005737">
    <property type="term" value="C:cytoplasm"/>
    <property type="evidence" value="ECO:0007669"/>
    <property type="project" value="UniProtKB-SubCell"/>
</dbReference>
<feature type="binding site" evidence="9">
    <location>
        <position position="222"/>
    </location>
    <ligand>
        <name>3-phosphoshikimate</name>
        <dbReference type="ChEBI" id="CHEBI:145989"/>
    </ligand>
</feature>
<dbReference type="PIRSF" id="PIRSF000505">
    <property type="entry name" value="EPSPS"/>
    <property type="match status" value="1"/>
</dbReference>
<evidence type="ECO:0000259" key="10">
    <source>
        <dbReference type="Pfam" id="PF00275"/>
    </source>
</evidence>
<dbReference type="KEGG" id="psd:DSC_08935"/>
<evidence type="ECO:0000256" key="7">
    <source>
        <dbReference type="ARBA" id="ARBA00023141"/>
    </source>
</evidence>
<dbReference type="CDD" id="cd01556">
    <property type="entry name" value="EPSP_synthase"/>
    <property type="match status" value="1"/>
</dbReference>
<evidence type="ECO:0000256" key="5">
    <source>
        <dbReference type="ARBA" id="ARBA00022605"/>
    </source>
</evidence>
<dbReference type="HOGENOM" id="CLU_024321_0_1_6"/>
<dbReference type="PROSITE" id="PS00104">
    <property type="entry name" value="EPSP_SYNTHASE_1"/>
    <property type="match status" value="1"/>
</dbReference>
<dbReference type="PROSITE" id="PS00885">
    <property type="entry name" value="EPSP_SYNTHASE_2"/>
    <property type="match status" value="1"/>
</dbReference>
<feature type="binding site" evidence="9">
    <location>
        <position position="75"/>
    </location>
    <ligand>
        <name>3-phosphoshikimate</name>
        <dbReference type="ChEBI" id="CHEBI:145989"/>
    </ligand>
</feature>
<evidence type="ECO:0000256" key="3">
    <source>
        <dbReference type="ARBA" id="ARBA00009948"/>
    </source>
</evidence>
<feature type="binding site" evidence="9">
    <location>
        <position position="395"/>
    </location>
    <ligand>
        <name>3-phosphoshikimate</name>
        <dbReference type="ChEBI" id="CHEBI:145989"/>
    </ligand>
</feature>
<dbReference type="GO" id="GO:0009423">
    <property type="term" value="P:chorismate biosynthetic process"/>
    <property type="evidence" value="ECO:0007669"/>
    <property type="project" value="UniProtKB-UniRule"/>
</dbReference>
<dbReference type="PANTHER" id="PTHR21090">
    <property type="entry name" value="AROM/DEHYDROQUINATE SYNTHASE"/>
    <property type="match status" value="1"/>
</dbReference>
<sequence>MCAWLVRRFPLTPLLRMERDRGGKNNSGRQSGWPVNCKHNAALAAGPNNTMTSQSWIAHKGSALHGALAIPGDKSVSHRAVMLAALADGISRVEGFLEGEDTRATAAILARLGVRIQTPSPSTRIVHGVGIDGLQAPDGVLDCGNAGTGMRLLAGLLCAQKFDSVLVGDESLSRRPMRRVTGPLAQMGAKIETRPDGTPPLRIHGGQTLTGIDFTSPVASAQVKSSVLLAGLYAQGQTIVREPHPTRDYTERMLAAFGVEIAFSPGFASLPGGQRLRATEIAVPADFSSAAFFIVAASIIPGSEVTLKAVGLNPRRTGLLEALRLMGADIALLNPAEHGGEPVADLRVRHAALKGARIPESVVPDMIDEFPALFVAAAAAQGQTIVSGAAELRVKESDRLAAMATGLRALGVRVDETPDGATIHGGTIGGGTIDSHGDHRIAMAFSIAGQLSTGEVLVRDIANVATSFPGFDTLATGAGFGLRGA</sequence>
<protein>
    <recommendedName>
        <fullName evidence="9">3-phosphoshikimate 1-carboxyvinyltransferase</fullName>
        <ecNumber evidence="9">2.5.1.19</ecNumber>
    </recommendedName>
    <alternativeName>
        <fullName evidence="9">5-enolpyruvylshikimate-3-phosphate synthase</fullName>
        <shortName evidence="9">EPSP synthase</shortName>
        <shortName evidence="9">EPSPS</shortName>
    </alternativeName>
</protein>
<feature type="domain" description="Enolpyruvate transferase" evidence="10">
    <location>
        <begin position="60"/>
        <end position="471"/>
    </location>
</feature>
<reference evidence="11 12" key="1">
    <citation type="journal article" date="2012" name="J. Bacteriol.">
        <title>Complete Genome Sequence of the BTEX-Degrading Bacterium Pseudoxanthomonas spadix BD-a59.</title>
        <authorList>
            <person name="Lee S.H."/>
            <person name="Jin H.M."/>
            <person name="Lee H.J."/>
            <person name="Kim J.M."/>
            <person name="Jeon C.O."/>
        </authorList>
    </citation>
    <scope>NUCLEOTIDE SEQUENCE [LARGE SCALE GENOMIC DNA]</scope>
    <source>
        <strain evidence="11 12">BD-a59</strain>
    </source>
</reference>
<feature type="binding site" evidence="9">
    <location>
        <position position="222"/>
    </location>
    <ligand>
        <name>phosphoenolpyruvate</name>
        <dbReference type="ChEBI" id="CHEBI:58702"/>
    </ligand>
</feature>
<comment type="function">
    <text evidence="1 9">Catalyzes the transfer of the enolpyruvyl moiety of phosphoenolpyruvate (PEP) to the 5-hydroxyl of shikimate-3-phosphate (S3P) to produce enolpyruvyl shikimate-3-phosphate and inorganic phosphate.</text>
</comment>
<feature type="binding site" evidence="9">
    <location>
        <position position="74"/>
    </location>
    <ligand>
        <name>phosphoenolpyruvate</name>
        <dbReference type="ChEBI" id="CHEBI:58702"/>
    </ligand>
</feature>
<dbReference type="InterPro" id="IPR001986">
    <property type="entry name" value="Enolpyruvate_Tfrase_dom"/>
</dbReference>
<feature type="binding site" evidence="9">
    <location>
        <position position="74"/>
    </location>
    <ligand>
        <name>3-phosphoshikimate</name>
        <dbReference type="ChEBI" id="CHEBI:145989"/>
    </ligand>
</feature>
<dbReference type="EMBL" id="CP003093">
    <property type="protein sequence ID" value="AER56437.1"/>
    <property type="molecule type" value="Genomic_DNA"/>
</dbReference>
<keyword evidence="12" id="KW-1185">Reference proteome</keyword>
<dbReference type="GO" id="GO:0008652">
    <property type="term" value="P:amino acid biosynthetic process"/>
    <property type="evidence" value="ECO:0007669"/>
    <property type="project" value="UniProtKB-KW"/>
</dbReference>
<keyword evidence="7 9" id="KW-0057">Aromatic amino acid biosynthesis</keyword>
<evidence type="ECO:0000313" key="11">
    <source>
        <dbReference type="EMBL" id="AER56437.1"/>
    </source>
</evidence>
<keyword evidence="6 9" id="KW-0808">Transferase</keyword>
<feature type="binding site" evidence="9">
    <location>
        <position position="79"/>
    </location>
    <ligand>
        <name>3-phosphoshikimate</name>
        <dbReference type="ChEBI" id="CHEBI:145989"/>
    </ligand>
</feature>
<evidence type="ECO:0000256" key="9">
    <source>
        <dbReference type="HAMAP-Rule" id="MF_00210"/>
    </source>
</evidence>
<dbReference type="InterPro" id="IPR023193">
    <property type="entry name" value="EPSP_synthase_CS"/>
</dbReference>
<feature type="active site" description="Proton acceptor" evidence="9">
    <location>
        <position position="368"/>
    </location>
</feature>
<feature type="binding site" evidence="9">
    <location>
        <position position="399"/>
    </location>
    <ligand>
        <name>phosphoenolpyruvate</name>
        <dbReference type="ChEBI" id="CHEBI:58702"/>
    </ligand>
</feature>
<feature type="binding site" evidence="9">
    <location>
        <position position="175"/>
    </location>
    <ligand>
        <name>phosphoenolpyruvate</name>
        <dbReference type="ChEBI" id="CHEBI:58702"/>
    </ligand>
</feature>
<organism evidence="11 12">
    <name type="scientific">Pseudoxanthomonas spadix (strain BD-a59)</name>
    <dbReference type="NCBI Taxonomy" id="1045855"/>
    <lineage>
        <taxon>Bacteria</taxon>
        <taxon>Pseudomonadati</taxon>
        <taxon>Pseudomonadota</taxon>
        <taxon>Gammaproteobacteria</taxon>
        <taxon>Lysobacterales</taxon>
        <taxon>Lysobacteraceae</taxon>
        <taxon>Pseudoxanthomonas</taxon>
    </lineage>
</organism>
<dbReference type="FunFam" id="3.65.10.10:FF:000006">
    <property type="entry name" value="3-phosphoshikimate 1-carboxyvinyltransferase"/>
    <property type="match status" value="1"/>
</dbReference>
<evidence type="ECO:0000256" key="6">
    <source>
        <dbReference type="ARBA" id="ARBA00022679"/>
    </source>
</evidence>
<gene>
    <name evidence="9" type="primary">aroA</name>
    <name evidence="11" type="ordered locus">DSC_08935</name>
</gene>
<dbReference type="Gene3D" id="3.65.10.10">
    <property type="entry name" value="Enolpyruvate transferase domain"/>
    <property type="match status" value="2"/>
</dbReference>
<comment type="similarity">
    <text evidence="3 9">Belongs to the EPSP synthase family.</text>
</comment>
<dbReference type="Pfam" id="PF00275">
    <property type="entry name" value="EPSP_synthase"/>
    <property type="match status" value="1"/>
</dbReference>
<accession>G7UVW8</accession>
<dbReference type="InterPro" id="IPR013792">
    <property type="entry name" value="RNA3'P_cycl/enolpyr_Trfase_a/b"/>
</dbReference>
<dbReference type="AlphaFoldDB" id="G7UVW8"/>
<evidence type="ECO:0000256" key="1">
    <source>
        <dbReference type="ARBA" id="ARBA00002174"/>
    </source>
</evidence>